<sequence length="530" mass="58103">MSQSNGNSYSNGGDSFRQRDVAVVMKDGSNKDEPKNYREHGVYVQEGDRTYKLDGAKKYQFDHNPPRMASALQTHQFTIFLVLSHILFLVLIGLFGEYDANTTPSNDATRNELPLASTYPMFQDTHVMIFIGFGFLMTFLKRYGFSAVSINLLLACYTIEWSMIVRGMLESEFTETGKFKIGVVQLLTADFAAAVVLISMGALLGKLSPMQYCVMAFFEVPAAIGAEHLANHFFKINDIGDSIVVHTFGAYFGLACSRAFNNKKYHGHPSEGSVYHSDIFAMIGAIFLWVFWPSFNAAVASPADAKERAVCNTYLSITACTIVTFIMSQALDKHKRFEMVHIANSTLAGGVAIGTIANVVLNPLHALLVGTVAGILSVVGFKFITPLLASKVGVHDTCGVNNLHGMPGVLAGLLSALFIFIYPEERYGASINDIYSGVKSASNPDGFAYHDQAINQLIGLGIVFGIAIVTGFITGFILKLKLLNQVRESEYYADGDYFEIPGDYDFTSRIAAQIDHVELAEYAPLNQKDV</sequence>
<dbReference type="GO" id="GO:0005886">
    <property type="term" value="C:plasma membrane"/>
    <property type="evidence" value="ECO:0007669"/>
    <property type="project" value="InterPro"/>
</dbReference>
<gene>
    <name evidence="9" type="ORF">WR25_23762</name>
</gene>
<comment type="similarity">
    <text evidence="2">Belongs to the ammonium transporter (TC 2.A.49) family. Rh subfamily.</text>
</comment>
<comment type="caution">
    <text evidence="9">The sequence shown here is derived from an EMBL/GenBank/DDBJ whole genome shotgun (WGS) entry which is preliminary data.</text>
</comment>
<dbReference type="PANTHER" id="PTHR11730:SF60">
    <property type="entry name" value="RH50, ISOFORM D"/>
    <property type="match status" value="1"/>
</dbReference>
<accession>A0A2A2JF89</accession>
<keyword evidence="4 7" id="KW-1133">Transmembrane helix</keyword>
<feature type="transmembrane region" description="Helical" evidence="7">
    <location>
        <begin position="116"/>
        <end position="136"/>
    </location>
</feature>
<evidence type="ECO:0000313" key="9">
    <source>
        <dbReference type="EMBL" id="PAV60436.1"/>
    </source>
</evidence>
<dbReference type="InterPro" id="IPR024041">
    <property type="entry name" value="NH4_transpt_AmtB-like_dom"/>
</dbReference>
<organism evidence="9 10">
    <name type="scientific">Diploscapter pachys</name>
    <dbReference type="NCBI Taxonomy" id="2018661"/>
    <lineage>
        <taxon>Eukaryota</taxon>
        <taxon>Metazoa</taxon>
        <taxon>Ecdysozoa</taxon>
        <taxon>Nematoda</taxon>
        <taxon>Chromadorea</taxon>
        <taxon>Rhabditida</taxon>
        <taxon>Rhabditina</taxon>
        <taxon>Rhabditomorpha</taxon>
        <taxon>Rhabditoidea</taxon>
        <taxon>Rhabditidae</taxon>
        <taxon>Diploscapter</taxon>
    </lineage>
</organism>
<feature type="transmembrane region" description="Helical" evidence="7">
    <location>
        <begin position="401"/>
        <end position="422"/>
    </location>
</feature>
<feature type="transmembrane region" description="Helical" evidence="7">
    <location>
        <begin position="273"/>
        <end position="292"/>
    </location>
</feature>
<dbReference type="PRINTS" id="PR00342">
    <property type="entry name" value="RHESUSRHD"/>
</dbReference>
<evidence type="ECO:0000256" key="7">
    <source>
        <dbReference type="SAM" id="Phobius"/>
    </source>
</evidence>
<evidence type="ECO:0000256" key="6">
    <source>
        <dbReference type="SAM" id="MobiDB-lite"/>
    </source>
</evidence>
<dbReference type="GO" id="GO:0097272">
    <property type="term" value="P:ammonium homeostasis"/>
    <property type="evidence" value="ECO:0007669"/>
    <property type="project" value="TreeGrafter"/>
</dbReference>
<feature type="transmembrane region" description="Helical" evidence="7">
    <location>
        <begin position="184"/>
        <end position="205"/>
    </location>
</feature>
<evidence type="ECO:0000313" key="10">
    <source>
        <dbReference type="Proteomes" id="UP000218231"/>
    </source>
</evidence>
<feature type="region of interest" description="Disordered" evidence="6">
    <location>
        <begin position="1"/>
        <end position="21"/>
    </location>
</feature>
<feature type="transmembrane region" description="Helical" evidence="7">
    <location>
        <begin position="457"/>
        <end position="478"/>
    </location>
</feature>
<feature type="transmembrane region" description="Helical" evidence="7">
    <location>
        <begin position="143"/>
        <end position="164"/>
    </location>
</feature>
<feature type="transmembrane region" description="Helical" evidence="7">
    <location>
        <begin position="312"/>
        <end position="330"/>
    </location>
</feature>
<keyword evidence="10" id="KW-1185">Reference proteome</keyword>
<evidence type="ECO:0000259" key="8">
    <source>
        <dbReference type="Pfam" id="PF00909"/>
    </source>
</evidence>
<dbReference type="GO" id="GO:0008519">
    <property type="term" value="F:ammonium channel activity"/>
    <property type="evidence" value="ECO:0007669"/>
    <property type="project" value="InterPro"/>
</dbReference>
<dbReference type="PANTHER" id="PTHR11730">
    <property type="entry name" value="AMMONIUM TRANSPORTER"/>
    <property type="match status" value="1"/>
</dbReference>
<evidence type="ECO:0000256" key="5">
    <source>
        <dbReference type="ARBA" id="ARBA00023136"/>
    </source>
</evidence>
<evidence type="ECO:0000256" key="1">
    <source>
        <dbReference type="ARBA" id="ARBA00004141"/>
    </source>
</evidence>
<evidence type="ECO:0000256" key="2">
    <source>
        <dbReference type="ARBA" id="ARBA00011036"/>
    </source>
</evidence>
<dbReference type="InterPro" id="IPR029020">
    <property type="entry name" value="Ammonium/urea_transptr"/>
</dbReference>
<dbReference type="Proteomes" id="UP000218231">
    <property type="component" value="Unassembled WGS sequence"/>
</dbReference>
<feature type="transmembrane region" description="Helical" evidence="7">
    <location>
        <begin position="367"/>
        <end position="389"/>
    </location>
</feature>
<comment type="subcellular location">
    <subcellularLocation>
        <location evidence="1">Membrane</location>
        <topology evidence="1">Multi-pass membrane protein</topology>
    </subcellularLocation>
</comment>
<feature type="transmembrane region" description="Helical" evidence="7">
    <location>
        <begin position="77"/>
        <end position="96"/>
    </location>
</feature>
<keyword evidence="5 7" id="KW-0472">Membrane</keyword>
<evidence type="ECO:0000256" key="4">
    <source>
        <dbReference type="ARBA" id="ARBA00022989"/>
    </source>
</evidence>
<dbReference type="EMBL" id="LIAE01010467">
    <property type="protein sequence ID" value="PAV60436.1"/>
    <property type="molecule type" value="Genomic_DNA"/>
</dbReference>
<feature type="transmembrane region" description="Helical" evidence="7">
    <location>
        <begin position="342"/>
        <end position="361"/>
    </location>
</feature>
<feature type="transmembrane region" description="Helical" evidence="7">
    <location>
        <begin position="243"/>
        <end position="261"/>
    </location>
</feature>
<keyword evidence="3 7" id="KW-0812">Transmembrane</keyword>
<name>A0A2A2JF89_9BILA</name>
<dbReference type="OrthoDB" id="534912at2759"/>
<protein>
    <recommendedName>
        <fullName evidence="8">Ammonium transporter AmtB-like domain-containing protein</fullName>
    </recommendedName>
</protein>
<evidence type="ECO:0000256" key="3">
    <source>
        <dbReference type="ARBA" id="ARBA00022692"/>
    </source>
</evidence>
<dbReference type="AlphaFoldDB" id="A0A2A2JF89"/>
<reference evidence="9 10" key="1">
    <citation type="journal article" date="2017" name="Curr. Biol.">
        <title>Genome architecture and evolution of a unichromosomal asexual nematode.</title>
        <authorList>
            <person name="Fradin H."/>
            <person name="Zegar C."/>
            <person name="Gutwein M."/>
            <person name="Lucas J."/>
            <person name="Kovtun M."/>
            <person name="Corcoran D."/>
            <person name="Baugh L.R."/>
            <person name="Kiontke K."/>
            <person name="Gunsalus K."/>
            <person name="Fitch D.H."/>
            <person name="Piano F."/>
        </authorList>
    </citation>
    <scope>NUCLEOTIDE SEQUENCE [LARGE SCALE GENOMIC DNA]</scope>
    <source>
        <strain evidence="9">PF1309</strain>
    </source>
</reference>
<dbReference type="STRING" id="2018661.A0A2A2JF89"/>
<dbReference type="Pfam" id="PF00909">
    <property type="entry name" value="Ammonium_transp"/>
    <property type="match status" value="1"/>
</dbReference>
<dbReference type="FunFam" id="1.10.3430.10:FF:000012">
    <property type="entry name" value="Rh type C glycoprotein"/>
    <property type="match status" value="1"/>
</dbReference>
<proteinExistence type="inferred from homology"/>
<feature type="domain" description="Ammonium transporter AmtB-like" evidence="8">
    <location>
        <begin position="110"/>
        <end position="482"/>
    </location>
</feature>
<dbReference type="Gene3D" id="1.10.3430.10">
    <property type="entry name" value="Ammonium transporter AmtB like domains"/>
    <property type="match status" value="1"/>
</dbReference>
<dbReference type="InterPro" id="IPR002229">
    <property type="entry name" value="RhesusRHD"/>
</dbReference>
<feature type="compositionally biased region" description="Low complexity" evidence="6">
    <location>
        <begin position="1"/>
        <end position="15"/>
    </location>
</feature>
<dbReference type="SUPFAM" id="SSF111352">
    <property type="entry name" value="Ammonium transporter"/>
    <property type="match status" value="1"/>
</dbReference>